<evidence type="ECO:0000313" key="7">
    <source>
        <dbReference type="EMBL" id="TCG09301.1"/>
    </source>
</evidence>
<dbReference type="Gene3D" id="1.10.150.130">
    <property type="match status" value="1"/>
</dbReference>
<accession>A0A4R0XRI7</accession>
<protein>
    <recommendedName>
        <fullName evidence="6">Tyr recombinase domain-containing protein</fullName>
    </recommendedName>
</protein>
<dbReference type="Proteomes" id="UP000294200">
    <property type="component" value="Unassembled WGS sequence"/>
</dbReference>
<proteinExistence type="inferred from homology"/>
<dbReference type="Pfam" id="PF00589">
    <property type="entry name" value="Phage_integrase"/>
    <property type="match status" value="1"/>
</dbReference>
<comment type="caution">
    <text evidence="7">The sequence shown here is derived from an EMBL/GenBank/DDBJ whole genome shotgun (WGS) entry which is preliminary data.</text>
</comment>
<evidence type="ECO:0000256" key="5">
    <source>
        <dbReference type="SAM" id="MobiDB-lite"/>
    </source>
</evidence>
<dbReference type="Gene3D" id="1.10.443.10">
    <property type="entry name" value="Intergrase catalytic core"/>
    <property type="match status" value="1"/>
</dbReference>
<evidence type="ECO:0000313" key="8">
    <source>
        <dbReference type="Proteomes" id="UP000294200"/>
    </source>
</evidence>
<keyword evidence="3" id="KW-0238">DNA-binding</keyword>
<dbReference type="InterPro" id="IPR010998">
    <property type="entry name" value="Integrase_recombinase_N"/>
</dbReference>
<feature type="region of interest" description="Disordered" evidence="5">
    <location>
        <begin position="317"/>
        <end position="357"/>
    </location>
</feature>
<dbReference type="GO" id="GO:0015074">
    <property type="term" value="P:DNA integration"/>
    <property type="evidence" value="ECO:0007669"/>
    <property type="project" value="UniProtKB-KW"/>
</dbReference>
<evidence type="ECO:0000256" key="1">
    <source>
        <dbReference type="ARBA" id="ARBA00008857"/>
    </source>
</evidence>
<dbReference type="AlphaFoldDB" id="A0A4R0XRI7"/>
<gene>
    <name evidence="7" type="ORF">BZM27_05735</name>
</gene>
<comment type="similarity">
    <text evidence="1">Belongs to the 'phage' integrase family.</text>
</comment>
<evidence type="ECO:0000256" key="4">
    <source>
        <dbReference type="ARBA" id="ARBA00023172"/>
    </source>
</evidence>
<dbReference type="PROSITE" id="PS51898">
    <property type="entry name" value="TYR_RECOMBINASE"/>
    <property type="match status" value="1"/>
</dbReference>
<dbReference type="GO" id="GO:0006310">
    <property type="term" value="P:DNA recombination"/>
    <property type="evidence" value="ECO:0007669"/>
    <property type="project" value="UniProtKB-KW"/>
</dbReference>
<keyword evidence="8" id="KW-1185">Reference proteome</keyword>
<reference evidence="7 8" key="1">
    <citation type="submission" date="2017-02" db="EMBL/GenBank/DDBJ databases">
        <title>Paraburkholderia sophoroidis sp. nov. and Paraburkholderia steynii sp. nov. rhizobial symbionts of the fynbos legume Hypocalyptus sophoroides.</title>
        <authorList>
            <person name="Steenkamp E.T."/>
            <person name="Beukes C.W."/>
            <person name="Van Zyl E."/>
            <person name="Avontuur J."/>
            <person name="Chan W.Y."/>
            <person name="Hassen A."/>
            <person name="Palmer M."/>
            <person name="Mthombeni L."/>
            <person name="Phalane F."/>
            <person name="Sereme K."/>
            <person name="Venter S.N."/>
        </authorList>
    </citation>
    <scope>NUCLEOTIDE SEQUENCE [LARGE SCALE GENOMIC DNA]</scope>
    <source>
        <strain evidence="7 8">HC1.1ba</strain>
    </source>
</reference>
<organism evidence="7 8">
    <name type="scientific">Paraburkholderia steynii</name>
    <dbReference type="NCBI Taxonomy" id="1245441"/>
    <lineage>
        <taxon>Bacteria</taxon>
        <taxon>Pseudomonadati</taxon>
        <taxon>Pseudomonadota</taxon>
        <taxon>Betaproteobacteria</taxon>
        <taxon>Burkholderiales</taxon>
        <taxon>Burkholderiaceae</taxon>
        <taxon>Paraburkholderia</taxon>
    </lineage>
</organism>
<dbReference type="GO" id="GO:0003677">
    <property type="term" value="F:DNA binding"/>
    <property type="evidence" value="ECO:0007669"/>
    <property type="project" value="UniProtKB-KW"/>
</dbReference>
<evidence type="ECO:0000256" key="2">
    <source>
        <dbReference type="ARBA" id="ARBA00022908"/>
    </source>
</evidence>
<dbReference type="SUPFAM" id="SSF56349">
    <property type="entry name" value="DNA breaking-rejoining enzymes"/>
    <property type="match status" value="1"/>
</dbReference>
<evidence type="ECO:0000256" key="3">
    <source>
        <dbReference type="ARBA" id="ARBA00023125"/>
    </source>
</evidence>
<evidence type="ECO:0000259" key="6">
    <source>
        <dbReference type="PROSITE" id="PS51898"/>
    </source>
</evidence>
<dbReference type="InterPro" id="IPR013762">
    <property type="entry name" value="Integrase-like_cat_sf"/>
</dbReference>
<dbReference type="PANTHER" id="PTHR30349:SF41">
    <property type="entry name" value="INTEGRASE_RECOMBINASE PROTEIN MJ0367-RELATED"/>
    <property type="match status" value="1"/>
</dbReference>
<dbReference type="EMBL" id="MWML01000013">
    <property type="protein sequence ID" value="TCG09301.1"/>
    <property type="molecule type" value="Genomic_DNA"/>
</dbReference>
<feature type="compositionally biased region" description="Basic and acidic residues" evidence="5">
    <location>
        <begin position="317"/>
        <end position="334"/>
    </location>
</feature>
<name>A0A4R0XRI7_9BURK</name>
<dbReference type="InterPro" id="IPR050090">
    <property type="entry name" value="Tyrosine_recombinase_XerCD"/>
</dbReference>
<keyword evidence="4" id="KW-0233">DNA recombination</keyword>
<keyword evidence="2" id="KW-0229">DNA integration</keyword>
<feature type="domain" description="Tyr recombinase" evidence="6">
    <location>
        <begin position="182"/>
        <end position="357"/>
    </location>
</feature>
<dbReference type="PANTHER" id="PTHR30349">
    <property type="entry name" value="PHAGE INTEGRASE-RELATED"/>
    <property type="match status" value="1"/>
</dbReference>
<sequence>MGRKPTRNTHLPPGMRARHRGETIYYYYDHGGKPRREESLGTDYRKAVTRWAEIEQADTPKDAGSTFRDAVTVYLREELPRKKPRTQSDNLEELANLKEYFEDDTPLDEIEPMHVSAYLRWRYEKSVKWFASKGRAAPPNAGHARANRELSLFSHIFNKARAVGLTKAANPCTGVKRNTVEGRDVYVEDDLFARVYEKADQPTKDFMDLAYLAGQRPQDTLNFDERDIRDGFLLIDQGKTGKKIRMEIAGELKTAIERIKARKASYKVVSTALVVNEKGQRMTLNAMQMRFKNARRAAGIKDDNSFQLRDLRAKAATDKADSSGDIREAQKQLGHESVTMTEHYVRKRRGEKVGPTR</sequence>
<dbReference type="InterPro" id="IPR002104">
    <property type="entry name" value="Integrase_catalytic"/>
</dbReference>
<dbReference type="InterPro" id="IPR011010">
    <property type="entry name" value="DNA_brk_join_enz"/>
</dbReference>